<sequence>MTWHLKKKKKTKDGNDRQQSTRPKNEQKDSMKQTKEANGEGDLQQAMNGNDSKEKTRNRYVQLPERMEDGKLSCAKNAKSTRVEVEDKNNHVANTYVHSSDSLQTMKEQMQVYAHHDNSENGKMIYDNNGSTNNNTMKVIIIIIIT</sequence>
<feature type="compositionally biased region" description="Basic residues" evidence="1">
    <location>
        <begin position="1"/>
        <end position="11"/>
    </location>
</feature>
<protein>
    <submittedName>
        <fullName evidence="2">Uncharacterized protein</fullName>
    </submittedName>
</protein>
<evidence type="ECO:0000313" key="3">
    <source>
        <dbReference type="Proteomes" id="UP000023152"/>
    </source>
</evidence>
<evidence type="ECO:0000256" key="1">
    <source>
        <dbReference type="SAM" id="MobiDB-lite"/>
    </source>
</evidence>
<name>X6MQT5_RETFI</name>
<keyword evidence="3" id="KW-1185">Reference proteome</keyword>
<feature type="non-terminal residue" evidence="2">
    <location>
        <position position="146"/>
    </location>
</feature>
<dbReference type="AlphaFoldDB" id="X6MQT5"/>
<dbReference type="EMBL" id="ASPP01018467">
    <property type="protein sequence ID" value="ETO16224.1"/>
    <property type="molecule type" value="Genomic_DNA"/>
</dbReference>
<accession>X6MQT5</accession>
<comment type="caution">
    <text evidence="2">The sequence shown here is derived from an EMBL/GenBank/DDBJ whole genome shotgun (WGS) entry which is preliminary data.</text>
</comment>
<feature type="region of interest" description="Disordered" evidence="1">
    <location>
        <begin position="1"/>
        <end position="58"/>
    </location>
</feature>
<proteinExistence type="predicted"/>
<gene>
    <name evidence="2" type="ORF">RFI_21133</name>
</gene>
<dbReference type="Proteomes" id="UP000023152">
    <property type="component" value="Unassembled WGS sequence"/>
</dbReference>
<evidence type="ECO:0000313" key="2">
    <source>
        <dbReference type="EMBL" id="ETO16224.1"/>
    </source>
</evidence>
<feature type="compositionally biased region" description="Basic and acidic residues" evidence="1">
    <location>
        <begin position="23"/>
        <end position="38"/>
    </location>
</feature>
<reference evidence="2 3" key="1">
    <citation type="journal article" date="2013" name="Curr. Biol.">
        <title>The Genome of the Foraminiferan Reticulomyxa filosa.</title>
        <authorList>
            <person name="Glockner G."/>
            <person name="Hulsmann N."/>
            <person name="Schleicher M."/>
            <person name="Noegel A.A."/>
            <person name="Eichinger L."/>
            <person name="Gallinger C."/>
            <person name="Pawlowski J."/>
            <person name="Sierra R."/>
            <person name="Euteneuer U."/>
            <person name="Pillet L."/>
            <person name="Moustafa A."/>
            <person name="Platzer M."/>
            <person name="Groth M."/>
            <person name="Szafranski K."/>
            <person name="Schliwa M."/>
        </authorList>
    </citation>
    <scope>NUCLEOTIDE SEQUENCE [LARGE SCALE GENOMIC DNA]</scope>
</reference>
<organism evidence="2 3">
    <name type="scientific">Reticulomyxa filosa</name>
    <dbReference type="NCBI Taxonomy" id="46433"/>
    <lineage>
        <taxon>Eukaryota</taxon>
        <taxon>Sar</taxon>
        <taxon>Rhizaria</taxon>
        <taxon>Retaria</taxon>
        <taxon>Foraminifera</taxon>
        <taxon>Monothalamids</taxon>
        <taxon>Reticulomyxidae</taxon>
        <taxon>Reticulomyxa</taxon>
    </lineage>
</organism>